<dbReference type="InterPro" id="IPR013651">
    <property type="entry name" value="ATP-grasp_RimK-type"/>
</dbReference>
<evidence type="ECO:0000256" key="10">
    <source>
        <dbReference type="SAM" id="MobiDB-lite"/>
    </source>
</evidence>
<evidence type="ECO:0000256" key="4">
    <source>
        <dbReference type="ARBA" id="ARBA00022741"/>
    </source>
</evidence>
<dbReference type="GO" id="GO:0033857">
    <property type="term" value="F:5-diphosphoinositol pentakisphosphate 1-kinase activity"/>
    <property type="evidence" value="ECO:0007669"/>
    <property type="project" value="TreeGrafter"/>
</dbReference>
<reference evidence="13 14" key="1">
    <citation type="submission" date="2017-12" db="EMBL/GenBank/DDBJ databases">
        <title>Gene loss provides genomic basis for host adaptation in cereal stripe rust fungi.</title>
        <authorList>
            <person name="Xia C."/>
        </authorList>
    </citation>
    <scope>NUCLEOTIDE SEQUENCE [LARGE SCALE GENOMIC DNA]</scope>
    <source>
        <strain evidence="13 14">93TX-2</strain>
    </source>
</reference>
<evidence type="ECO:0000256" key="1">
    <source>
        <dbReference type="ARBA" id="ARBA00005609"/>
    </source>
</evidence>
<dbReference type="PANTHER" id="PTHR12750:SF9">
    <property type="entry name" value="INOSITOL HEXAKISPHOSPHATE AND DIPHOSPHOINOSITOL-PENTAKISPHOSPHATE KINASE"/>
    <property type="match status" value="1"/>
</dbReference>
<dbReference type="GO" id="GO:0005856">
    <property type="term" value="C:cytoskeleton"/>
    <property type="evidence" value="ECO:0007669"/>
    <property type="project" value="UniProtKB-SubCell"/>
</dbReference>
<dbReference type="Pfam" id="PF08443">
    <property type="entry name" value="RimK"/>
    <property type="match status" value="1"/>
</dbReference>
<gene>
    <name evidence="13" type="ORF">PSHT_11941</name>
</gene>
<evidence type="ECO:0000256" key="3">
    <source>
        <dbReference type="ARBA" id="ARBA00022679"/>
    </source>
</evidence>
<keyword evidence="6 9" id="KW-0067">ATP-binding</keyword>
<dbReference type="Pfam" id="PF18086">
    <property type="entry name" value="PPIP5K2_N"/>
    <property type="match status" value="1"/>
</dbReference>
<dbReference type="EC" id="2.7.4.24" evidence="9"/>
<organism evidence="13 14">
    <name type="scientific">Puccinia striiformis</name>
    <dbReference type="NCBI Taxonomy" id="27350"/>
    <lineage>
        <taxon>Eukaryota</taxon>
        <taxon>Fungi</taxon>
        <taxon>Dikarya</taxon>
        <taxon>Basidiomycota</taxon>
        <taxon>Pucciniomycotina</taxon>
        <taxon>Pucciniomycetes</taxon>
        <taxon>Pucciniales</taxon>
        <taxon>Pucciniaceae</taxon>
        <taxon>Puccinia</taxon>
    </lineage>
</organism>
<dbReference type="OrthoDB" id="18042at2759"/>
<comment type="catalytic activity">
    <reaction evidence="8">
        <text>1D-myo-inositol hexakisphosphate + ATP = 1-diphospho-1D-myo-inositol 2,3,4,5,6-pentakisphosphate + ADP</text>
        <dbReference type="Rhea" id="RHEA:37459"/>
        <dbReference type="ChEBI" id="CHEBI:30616"/>
        <dbReference type="ChEBI" id="CHEBI:58130"/>
        <dbReference type="ChEBI" id="CHEBI:74946"/>
        <dbReference type="ChEBI" id="CHEBI:456216"/>
        <dbReference type="EC" id="2.7.4.24"/>
    </reaction>
    <physiologicalReaction direction="left-to-right" evidence="8">
        <dbReference type="Rhea" id="RHEA:37460"/>
    </physiologicalReaction>
</comment>
<feature type="domain" description="ATP-grasp fold RimK-type" evidence="11">
    <location>
        <begin position="335"/>
        <end position="378"/>
    </location>
</feature>
<dbReference type="EMBL" id="PKSM01000208">
    <property type="protein sequence ID" value="POW02823.1"/>
    <property type="molecule type" value="Genomic_DNA"/>
</dbReference>
<dbReference type="Gene3D" id="3.30.470.20">
    <property type="entry name" value="ATP-grasp fold, B domain"/>
    <property type="match status" value="1"/>
</dbReference>
<dbReference type="SUPFAM" id="SSF53254">
    <property type="entry name" value="Phosphoglycerate mutase-like"/>
    <property type="match status" value="1"/>
</dbReference>
<reference evidence="14" key="2">
    <citation type="journal article" date="2018" name="BMC Genomics">
        <title>Genomic insights into host adaptation between the wheat stripe rust pathogen (Puccinia striiformis f. sp. tritici) and the barley stripe rust pathogen (Puccinia striiformis f. sp. hordei).</title>
        <authorList>
            <person name="Xia C."/>
            <person name="Wang M."/>
            <person name="Yin C."/>
            <person name="Cornejo O.E."/>
            <person name="Hulbert S.H."/>
            <person name="Chen X."/>
        </authorList>
    </citation>
    <scope>NUCLEOTIDE SEQUENCE [LARGE SCALE GENOMIC DNA]</scope>
    <source>
        <strain evidence="14">93TX-2</strain>
    </source>
</reference>
<dbReference type="GO" id="GO:0006020">
    <property type="term" value="P:inositol metabolic process"/>
    <property type="evidence" value="ECO:0007669"/>
    <property type="project" value="TreeGrafter"/>
</dbReference>
<dbReference type="InterPro" id="IPR040557">
    <property type="entry name" value="VIP1_N"/>
</dbReference>
<keyword evidence="14" id="KW-1185">Reference proteome</keyword>
<dbReference type="Proteomes" id="UP000238274">
    <property type="component" value="Unassembled WGS sequence"/>
</dbReference>
<evidence type="ECO:0000256" key="2">
    <source>
        <dbReference type="ARBA" id="ARBA00022490"/>
    </source>
</evidence>
<evidence type="ECO:0000256" key="7">
    <source>
        <dbReference type="ARBA" id="ARBA00033696"/>
    </source>
</evidence>
<sequence length="1041" mass="117327">MPIKRAVEVGVAQRVIIARDEFGLETKKRIQTKQKELKIVEAPIEQQIKKLQNNSASHNFRGKLQIIIKAMSRPSDEKKDRKSPAPIQNLPEAIEDENHLIKIGIAAMDRKARSKPMRNILSRLVATNKFECIIFGDKVILDEDRPLRKSKVTNASSSRSNRDQISKIGHFFSTGFPMDKAIRYVKLRNPIPINDLPLKRLVLAVLDKIGVPTPKRCELNRDGGPKVDKEVASEMERRFGLKLNTPRSPPKSFQVQNDTALLIDGVRMEKPFVEKPVSGEDHNINIYFGGGNGGRKLFRKIANQSSILDPELSDPLAGGRWDCQKKLDGKEIRYVVELTPEEREIARKISTAFSQTVCGFDILRVKGKSYVIDVNGWSFVKGNDTMSSLTVPPPTPGQDVTPKPTVSSWKLKAMICVFRHADRTPKNKLKFNFNADEPGAEPFIKLLQGRKDEIILRTSDHLQLIATATEEAIAIVESDQIKLERLKSILCSKMGKQGLKAQLKPSFQSEDESLEKITIVIKWGGEFTHAARYQSRDIAENFAKDLRVMSKLGLFLLRRLISKRSSFDHHSSCHSCKRTMLDDVTIFTSSESRVVATAEIFSAGLREACKAHSKTEPKTIPLVTRKDLLDDSNAAKEPMDRVKKRLKVLLRHNQGIEVDWPIADKEPFDVVQEVIVTLQEQRDVMHTNWETLDVEQIQSRWCCGECPVLFRERWEKLFSDWCDGALDPSRVCELYDSLKYDSLHNRTFLETIFSSSSTWPSPVCSDASSLLAIMPGSAPSMMPSSSSFSSHSHFSPIGLIRTGDTSLASTPAVSPGQHHHPRQVSLKYPAPPSPSGTIKEEDGGWSETESLKRLRKLYKDAKLLFDLIAPQEYGIDQSEKREIALLTSLPLLQKIVSDLNAAKESQGGLARFYFTKESHMHTLVNLIKLSKLKLAHRDVMELDYMAYLSFEVYERTSEVGKSEHSVRISLSEGAHGIPLDTSLDAKHALQVIPRRQLIPHKDLDEVIESLQDWGENTFELKKSTTPHDGFLPLEGEDIFSK</sequence>
<proteinExistence type="inferred from homology"/>
<evidence type="ECO:0000256" key="5">
    <source>
        <dbReference type="ARBA" id="ARBA00022777"/>
    </source>
</evidence>
<dbReference type="GO" id="GO:0005829">
    <property type="term" value="C:cytosol"/>
    <property type="evidence" value="ECO:0007669"/>
    <property type="project" value="TreeGrafter"/>
</dbReference>
<dbReference type="InterPro" id="IPR029033">
    <property type="entry name" value="His_PPase_superfam"/>
</dbReference>
<evidence type="ECO:0000256" key="8">
    <source>
        <dbReference type="ARBA" id="ARBA00034629"/>
    </source>
</evidence>
<feature type="region of interest" description="Disordered" evidence="10">
    <location>
        <begin position="806"/>
        <end position="845"/>
    </location>
</feature>
<accession>A0A2S4UZZ5</accession>
<evidence type="ECO:0000256" key="6">
    <source>
        <dbReference type="ARBA" id="ARBA00022840"/>
    </source>
</evidence>
<feature type="domain" description="VIP1 N-terminal" evidence="12">
    <location>
        <begin position="101"/>
        <end position="144"/>
    </location>
</feature>
<keyword evidence="5 9" id="KW-0418">Kinase</keyword>
<name>A0A2S4UZZ5_9BASI</name>
<comment type="function">
    <text evidence="9">Bifunctional inositol kinase that acts in concert with the IP6K kinases to synthesize the diphosphate group-containing inositol pyrophosphates diphosphoinositol pentakisphosphate, PP-InsP5, and bis-diphosphoinositol tetrakisphosphate, (PP)2-InsP4. PP-InsP5 and (PP)2-InsP4, also respectively called InsP7 and InsP8, may regulate a variety of cellular processes, including apoptosis, vesicle trafficking, cytoskeletal dynamics, and exocytosis. Phosphorylates inositol hexakisphosphate (InsP6).</text>
</comment>
<keyword evidence="4 9" id="KW-0547">Nucleotide-binding</keyword>
<evidence type="ECO:0000313" key="13">
    <source>
        <dbReference type="EMBL" id="POW02823.1"/>
    </source>
</evidence>
<dbReference type="GO" id="GO:0005524">
    <property type="term" value="F:ATP binding"/>
    <property type="evidence" value="ECO:0007669"/>
    <property type="project" value="UniProtKB-KW"/>
</dbReference>
<keyword evidence="2 9" id="KW-0963">Cytoplasm</keyword>
<protein>
    <recommendedName>
        <fullName evidence="9">Inositol hexakisphosphate and diphosphoinositol-pentakisphosphate kinase</fullName>
        <ecNumber evidence="9">2.7.4.24</ecNumber>
    </recommendedName>
</protein>
<reference evidence="14" key="3">
    <citation type="journal article" date="2018" name="Mol. Plant Microbe Interact.">
        <title>Genome sequence resources for the wheat stripe rust pathogen (Puccinia striiformis f. sp. tritici) and the barley stripe rust pathogen (Puccinia striiformis f. sp. hordei).</title>
        <authorList>
            <person name="Xia C."/>
            <person name="Wang M."/>
            <person name="Yin C."/>
            <person name="Cornejo O.E."/>
            <person name="Hulbert S.H."/>
            <person name="Chen X."/>
        </authorList>
    </citation>
    <scope>NUCLEOTIDE SEQUENCE [LARGE SCALE GENOMIC DNA]</scope>
    <source>
        <strain evidence="14">93TX-2</strain>
    </source>
</reference>
<comment type="similarity">
    <text evidence="1 9">Belongs to the histidine acid phosphatase family. VIP1 subfamily.</text>
</comment>
<comment type="subcellular location">
    <subcellularLocation>
        <location evidence="9">Cytoplasm</location>
        <location evidence="9">Cytoskeleton</location>
    </subcellularLocation>
</comment>
<dbReference type="InterPro" id="IPR037446">
    <property type="entry name" value="His_Pase_VIP1"/>
</dbReference>
<dbReference type="Gene3D" id="3.40.50.1240">
    <property type="entry name" value="Phosphoglycerate mutase-like"/>
    <property type="match status" value="1"/>
</dbReference>
<evidence type="ECO:0000259" key="11">
    <source>
        <dbReference type="Pfam" id="PF08443"/>
    </source>
</evidence>
<dbReference type="InterPro" id="IPR000560">
    <property type="entry name" value="His_Pase_clade-2"/>
</dbReference>
<comment type="catalytic activity">
    <reaction evidence="7">
        <text>5-diphospho-1D-myo-inositol 1,2,3,4,6-pentakisphosphate + ATP + H(+) = 1,5-bis(diphospho)-1D-myo-inositol 2,3,4,6-tetrakisphosphate + ADP</text>
        <dbReference type="Rhea" id="RHEA:10276"/>
        <dbReference type="ChEBI" id="CHEBI:15378"/>
        <dbReference type="ChEBI" id="CHEBI:30616"/>
        <dbReference type="ChEBI" id="CHEBI:58628"/>
        <dbReference type="ChEBI" id="CHEBI:77983"/>
        <dbReference type="ChEBI" id="CHEBI:456216"/>
        <dbReference type="EC" id="2.7.4.24"/>
    </reaction>
    <physiologicalReaction direction="left-to-right" evidence="7">
        <dbReference type="Rhea" id="RHEA:10277"/>
    </physiologicalReaction>
</comment>
<evidence type="ECO:0000313" key="14">
    <source>
        <dbReference type="Proteomes" id="UP000238274"/>
    </source>
</evidence>
<evidence type="ECO:0000259" key="12">
    <source>
        <dbReference type="Pfam" id="PF18086"/>
    </source>
</evidence>
<dbReference type="PANTHER" id="PTHR12750">
    <property type="entry name" value="DIPHOSPHOINOSITOL PENTAKISPHOSPHATE KINASE"/>
    <property type="match status" value="1"/>
</dbReference>
<dbReference type="AlphaFoldDB" id="A0A2S4UZZ5"/>
<evidence type="ECO:0000256" key="9">
    <source>
        <dbReference type="RuleBase" id="RU365032"/>
    </source>
</evidence>
<dbReference type="VEuPathDB" id="FungiDB:PSTT_01474"/>
<dbReference type="GO" id="GO:0032958">
    <property type="term" value="P:inositol phosphate biosynthetic process"/>
    <property type="evidence" value="ECO:0007669"/>
    <property type="project" value="TreeGrafter"/>
</dbReference>
<comment type="caution">
    <text evidence="13">The sequence shown here is derived from an EMBL/GenBank/DDBJ whole genome shotgun (WGS) entry which is preliminary data.</text>
</comment>
<dbReference type="VEuPathDB" id="FungiDB:PSHT_11941"/>
<dbReference type="Pfam" id="PF00328">
    <property type="entry name" value="His_Phos_2"/>
    <property type="match status" value="1"/>
</dbReference>
<dbReference type="GO" id="GO:0052723">
    <property type="term" value="F:inositol hexakisphosphate 1-kinase activity"/>
    <property type="evidence" value="ECO:0007669"/>
    <property type="project" value="RHEA"/>
</dbReference>
<dbReference type="Gene3D" id="3.40.50.11950">
    <property type="match status" value="1"/>
</dbReference>
<keyword evidence="3 9" id="KW-0808">Transferase</keyword>